<sequence>MIEISDVLSLRVAPRKGWLALLCLGVWSAACSPETPVSSEATRAPAPVAVSGASLVGVDGNYTVTTANEQLNRYTTLAANVAAGATTLQVSSRTELDSPQFGTLAAGDLLMIIQMQGATIDTADAAGYGAVTALNGAGLYELVTVASTSNGAGATLNINLNTTGCSGLRNAYVASSTQVVRVPQLASLTVNAGASVVATAWDGTKGGVLALQVQNTLNLNGTLDASARGFRGGAADNAGSAMGTTTYRTPDATLGAEKGEGIAGYQDVYDGLNGRYGRGAAANGGGGGDAHNGGGGGGANGNNGNLWTGQGVMRGTVTGAAAWALDPGYIDNGNARTNASGGGRGGYTYSSSNQNALTLGPGQATWGGDSRREAGGLGARPVANDPGTRLFLGGGGGAGDGNNAAAGRGGNGGGLVWVVADTVTGTGSIAANGAQGTDTIPGHNDAPGGGGAGGTVMVSARALSGITLNANGGRGGNQLITSDEAEGPGGGGGGGYIAVAGGVVTRNVAGGLSGTSTSAAVTEFPVNGATDGAAGQLGAAVATLPLCLPSDLAITLTDGVTSVVPGSTVTYTLTVTNNGPNAVTGAAVTDTFPAALTGVTWTCAPAAACATTSGTGNIAGALLTLGSGGTATFTVTATVNPAAVGTLSNTATVAPPRSNTDPTPANNSATDTDTLTPRADMSVTLTDAPDPVDEDATLTYTLTVTNAGPSASSSVTATLSLQAGVTYVSATGTGWTCNQSAGVVTCTRPTAAPGAVPGITVQVTAPAVGGTVTATAAVSASTTDPVSGNNSASQTTTVTNVNDPPNAVDDAAMVNEDSGTTVVDVLVNDTFAPDVGETLTVTAVTQPATGGTVTLSGGVVRFTPAANFSGTVTFTYTISDGNGGTDTATVTVTVKEVNDPPDAVNDTLTVGEDSTATVVNVLANDTFAPDVGELLTVTAVTQPATGGTVTLSGGVVRFTPAANFSGTATFTYTISDGRGGTDTATVTVTVTEVNDPPDAVNDAVTVAEDSAATVVDVLVNDTIAPDVGETLTVTAVTQPATGGTVALTVGVVRFTPAANFAGTTTFTYTVSDGRGGTDTATVTVTVTEVNDPPDAVNDTLTVAEDSGATVVNVLANDTFAPDTGETLTVTAVTQPATGGTVTLTGGVVSFTPAANFAGTTTFTYTLSDGRGGTDTATVTVTVTEANDPPDAVNDAVTVAEDSAATVVDVLANDSFAPDTGETLTVTAVTQPATGGTVTLSGGVVRFTPTANFSGTATFTYTISDGRGGTDTATVTVTVTDVNDAPDAVNDSFTVAENSTNNVLDVLTNDSFAPDVGETLTVTSVTQPASGTVTLTGGTVRYTPPPSFNGTVTFSYTVSDGRGGTDTATVTVMVAGTNDPPTANDDILTVAEDSVATVVDVLANDTFAPDTGETLTVTSVTQPATGGTVTLVGGVVSFTPAANFAGIATFTYTISDGNGGTDTATVTVTVTELNDVPDAVNDAVTVAEDSAATVVDVLANDTFAPDVGETLTVTSVTQPATGGTVTLTGGVVRFTPAANFAGTVTFTYTISDGRGGTDIATVTVTVTEANDPPDAVNDAVTVAEDSGATVVDVLANDTFAPDVGETLTVTAVTQPATGGTVTLSAGVVRFTPATNFAGTTTFTYTVSDGRGGTDTATVTVTVTDVNDAPDAVNDAITVAEDSAATVVDVLSNDTFAPDVGETLTVTAVTQPATGGTVTLSGGVVRFTPAANFSGTATFTYTVSDGRGGTDTATVTVTVTDVNDAPDAVDDAVTVAEDSGATVVTVLANDTFAPDTGETLTVATVTQPATGGTVSLTGGVVRFTPTANFAGTTTFTYTISDGRGGTDTATVTVTVTDVNDAPVANDDTVTVAEDSGATVVTVLANDTFAPDVGETLTVTAVTQPATGGTVTLTGGVVSFTPANNFVGTTTFTYTVSDGRGGTDTATVTVTVTEVNDPPDAVDDAVTVAEDSAATIVTVLTNDTITPDAGETLTVTAVTQATHGTVTLAGGVVRYQPEANFYGTDTFTYTVSDGRGGTDTATVTVTVTEVNDPPSATNDSFTVAENSTNNVLDVLINDTFAPDPGETLTVTGVTQPANGTVTLTGGVVRYTPPAGFFGSVTFTYTVSDGRGGTDTGTVTVVVSGTNDPPTANDDTLTVGEDSAATVVNVLANDTFAPDENETLTVTAVTQPAHGTVTLISGTVSYQPEPNFAGIDTFLYTISDGNGGTDTATVTVTVTPVNDAPGAVDDTLEVSEDSAATVVDVLANDTIAPDDNETLTVTAVSQPANGTVTLVDGVVSYQPDANFFGTDTFTYTITDSSGGMDTATVTVTVTEVNDPPTGVADSFSLAAGSGAATLDVLANDSIAPDVGETLTVTAVTQPATGGTAAVAPDGSGVVFTPAPGFTGIVTLTYTVSDSRGGTAIVTVTVDVGAVNTPPTANDDSLTVDEDSTATVVNVLANDTAAPDVGETLTVTAVTQPTHGTVTLTGGVVRYQPEADFFGTDTFTYTISDGNGGTDTATVTVTVSEVNDPPAAANDVLTVSEDSVPTVVDVLANDTFAPDVGETLTVIEVTQPANGTVTLVGGVVSYQPNPNFFGTDTFSYTVSDGNGGTATATVTVTVSEVNDPPTGVEDIYAVPMNSGAATLDVLANDSIAPDVGETLTVTAVTQPTSGGSVTVAPDGSGVVFTPESGFSGPVTFTYTVSDGRGGTDTVTVTVNVVTENSPPTAVDDAITVAEDSGTTVVSVLANDSTEPDTGETLTVTAVTQPTGGTVTLVGGVVSFTPAANFFGVTTFTYTVSDGNGGTDTATVTVTVSEVNDPPTGVADTFSVAANSSSTPLNVLANDSSAPDANETLTVTAVTQPAEGGTVSIPSDGSGVVFTPSLNFIGTLTFTYTVSDGNGGSTTVTVTVNVGLLDSDNDGIDDITETELGLDPNDADSDDDGVSDGEDGITDSDDDGLIDALDPDSDNDGLNDGTERGVTNTTASPGTDLSSPNFQPDSDPSTTTDPRNPDTDGDGLKDGTEDANHDGRVGDTESDPNDPDTDDGGLNDGDEVSAGGDPRNYADDLAVAGRGCASTGAGTLLPLALLLALPLLRRRRGAVGTWGLLGVLAAVLFTAPVSAQTLPASQDIDVQQYKPGPGLKDVLGVHSPRVGKHLGWNLGLSFNYAKDPLNFLNPRTDTFVYEIVKNQFTFDLMGAIALFDRVELGVALPITSQGSGSGASVAPVLPEGVDATGVGDLRLVPKVNLLSTDSGLHLGLAVPLMLPTSGGKEFLGRSGLAVYPRVLGEWSSDGGTRVLANVGLNLQPKEQLYNLNVGNELAYGLGTEIPFQMGRHRLAAEATLVGALGLKQSNTEERPLEVLAALKYRFSDALAAHLGGGPGITRGYGTPGFRLFAGVIWTETERALPARIEAPPPAPACPQGPEDVDGFQDEDGCADPDNDGDGLLDVSDRCPNQPETKNSFEDEDGCPDEVPPPPPVDTDGDNLTDDQDRCPAAAEDMDGFEDTDGCPDLDNDRDSVADESDKCPTAPETINGVQDEDGCPDKGEVKVLVEGQRIVILDKVYFATNKDVILARSFSLLQQVAAVLRANPQLTKVRVEGHTDSQGADAKNQDLSQRRANSVRKRLIETEGIAPERLEAVGYGETKPVDTNDTAKGRENNRRVEFTILETKAPEEEIEAH</sequence>
<dbReference type="Pfam" id="PF00691">
    <property type="entry name" value="OmpA"/>
    <property type="match status" value="1"/>
</dbReference>
<feature type="compositionally biased region" description="Acidic residues" evidence="4">
    <location>
        <begin position="2931"/>
        <end position="2967"/>
    </location>
</feature>
<evidence type="ECO:0000256" key="1">
    <source>
        <dbReference type="ARBA" id="ARBA00004370"/>
    </source>
</evidence>
<dbReference type="InterPro" id="IPR017756">
    <property type="entry name" value="TM_Gly-Cys-Arg_CS"/>
</dbReference>
<accession>A0ABU5HH31</accession>
<evidence type="ECO:0000256" key="4">
    <source>
        <dbReference type="SAM" id="MobiDB-lite"/>
    </source>
</evidence>
<feature type="compositionally biased region" description="Basic and acidic residues" evidence="4">
    <location>
        <begin position="3508"/>
        <end position="3520"/>
    </location>
</feature>
<dbReference type="InterPro" id="IPR006665">
    <property type="entry name" value="OmpA-like"/>
</dbReference>
<dbReference type="InterPro" id="IPR001434">
    <property type="entry name" value="OmcB-like_DUF11"/>
</dbReference>
<dbReference type="NCBIfam" id="NF012211">
    <property type="entry name" value="tand_rpt_95"/>
    <property type="match status" value="22"/>
</dbReference>
<dbReference type="InterPro" id="IPR036737">
    <property type="entry name" value="OmpA-like_sf"/>
</dbReference>
<dbReference type="Gene3D" id="2.60.40.2810">
    <property type="match status" value="18"/>
</dbReference>
<evidence type="ECO:0000313" key="7">
    <source>
        <dbReference type="Proteomes" id="UP001291309"/>
    </source>
</evidence>
<dbReference type="RefSeq" id="WP_321550109.1">
    <property type="nucleotide sequence ID" value="NZ_JAXIVS010000014.1"/>
</dbReference>
<dbReference type="EMBL" id="JAXIVS010000014">
    <property type="protein sequence ID" value="MDY7231400.1"/>
    <property type="molecule type" value="Genomic_DNA"/>
</dbReference>
<comment type="subcellular location">
    <subcellularLocation>
        <location evidence="1">Membrane</location>
    </subcellularLocation>
</comment>
<reference evidence="6 7" key="1">
    <citation type="submission" date="2023-12" db="EMBL/GenBank/DDBJ databases">
        <title>the genome sequence of Hyalangium sp. s54d21.</title>
        <authorList>
            <person name="Zhang X."/>
        </authorList>
    </citation>
    <scope>NUCLEOTIDE SEQUENCE [LARGE SCALE GENOMIC DNA]</scope>
    <source>
        <strain evidence="7">s54d21</strain>
    </source>
</reference>
<feature type="compositionally biased region" description="Acidic residues" evidence="4">
    <location>
        <begin position="3030"/>
        <end position="3049"/>
    </location>
</feature>
<feature type="compositionally biased region" description="Polar residues" evidence="4">
    <location>
        <begin position="2975"/>
        <end position="3004"/>
    </location>
</feature>
<name>A0ABU5HH31_9BACT</name>
<feature type="region of interest" description="Disordered" evidence="4">
    <location>
        <begin position="3592"/>
        <end position="3614"/>
    </location>
</feature>
<dbReference type="Gene3D" id="2.60.40.10">
    <property type="entry name" value="Immunoglobulins"/>
    <property type="match status" value="1"/>
</dbReference>
<dbReference type="PANTHER" id="PTHR34720">
    <property type="entry name" value="MICROCYSTIN DEPENDENT PROTEIN"/>
    <property type="match status" value="1"/>
</dbReference>
<dbReference type="PANTHER" id="PTHR34720:SF9">
    <property type="entry name" value="BLR4714 PROTEIN"/>
    <property type="match status" value="1"/>
</dbReference>
<proteinExistence type="predicted"/>
<dbReference type="SUPFAM" id="SSF103647">
    <property type="entry name" value="TSP type-3 repeat"/>
    <property type="match status" value="1"/>
</dbReference>
<dbReference type="CDD" id="cd07185">
    <property type="entry name" value="OmpA_C-like"/>
    <property type="match status" value="1"/>
</dbReference>
<dbReference type="Gene3D" id="2.60.40.3440">
    <property type="match status" value="4"/>
</dbReference>
<dbReference type="Gene3D" id="3.30.1330.60">
    <property type="entry name" value="OmpA-like domain"/>
    <property type="match status" value="1"/>
</dbReference>
<feature type="domain" description="OmpA-like" evidence="5">
    <location>
        <begin position="3547"/>
        <end position="3666"/>
    </location>
</feature>
<evidence type="ECO:0000259" key="5">
    <source>
        <dbReference type="PROSITE" id="PS51123"/>
    </source>
</evidence>
<comment type="caution">
    <text evidence="6">The sequence shown here is derived from an EMBL/GenBank/DDBJ whole genome shotgun (WGS) entry which is preliminary data.</text>
</comment>
<dbReference type="Proteomes" id="UP001291309">
    <property type="component" value="Unassembled WGS sequence"/>
</dbReference>
<feature type="compositionally biased region" description="Acidic residues" evidence="4">
    <location>
        <begin position="3420"/>
        <end position="3440"/>
    </location>
</feature>
<feature type="compositionally biased region" description="Acidic residues" evidence="4">
    <location>
        <begin position="3493"/>
        <end position="3507"/>
    </location>
</feature>
<protein>
    <submittedName>
        <fullName evidence="6">Ig-like domain-containing protein</fullName>
    </submittedName>
</protein>
<dbReference type="PRINTS" id="PR01021">
    <property type="entry name" value="OMPADOMAIN"/>
</dbReference>
<keyword evidence="2 3" id="KW-0472">Membrane</keyword>
<feature type="compositionally biased region" description="Basic and acidic residues" evidence="4">
    <location>
        <begin position="3005"/>
        <end position="3029"/>
    </location>
</feature>
<keyword evidence="7" id="KW-1185">Reference proteome</keyword>
<feature type="region of interest" description="Disordered" evidence="4">
    <location>
        <begin position="2910"/>
        <end position="3056"/>
    </location>
</feature>
<dbReference type="SUPFAM" id="SSF103088">
    <property type="entry name" value="OmpA-like"/>
    <property type="match status" value="1"/>
</dbReference>
<evidence type="ECO:0000256" key="3">
    <source>
        <dbReference type="PROSITE-ProRule" id="PRU00473"/>
    </source>
</evidence>
<feature type="compositionally biased region" description="Polar residues" evidence="4">
    <location>
        <begin position="648"/>
        <end position="675"/>
    </location>
</feature>
<feature type="region of interest" description="Disordered" evidence="4">
    <location>
        <begin position="648"/>
        <end position="676"/>
    </location>
</feature>
<dbReference type="InterPro" id="IPR006664">
    <property type="entry name" value="OMP_bac"/>
</dbReference>
<dbReference type="InterPro" id="IPR028974">
    <property type="entry name" value="TSP_type-3_rpt"/>
</dbReference>
<gene>
    <name evidence="6" type="ORF">SYV04_33725</name>
</gene>
<dbReference type="NCBIfam" id="TIGR03382">
    <property type="entry name" value="GC_trans_RRR"/>
    <property type="match status" value="1"/>
</dbReference>
<evidence type="ECO:0000256" key="2">
    <source>
        <dbReference type="ARBA" id="ARBA00023136"/>
    </source>
</evidence>
<dbReference type="Pfam" id="PF17963">
    <property type="entry name" value="Big_9"/>
    <property type="match status" value="22"/>
</dbReference>
<feature type="compositionally biased region" description="Acidic residues" evidence="4">
    <location>
        <begin position="2913"/>
        <end position="2923"/>
    </location>
</feature>
<dbReference type="InterPro" id="IPR013783">
    <property type="entry name" value="Ig-like_fold"/>
</dbReference>
<organism evidence="6 7">
    <name type="scientific">Hyalangium rubrum</name>
    <dbReference type="NCBI Taxonomy" id="3103134"/>
    <lineage>
        <taxon>Bacteria</taxon>
        <taxon>Pseudomonadati</taxon>
        <taxon>Myxococcota</taxon>
        <taxon>Myxococcia</taxon>
        <taxon>Myxococcales</taxon>
        <taxon>Cystobacterineae</taxon>
        <taxon>Archangiaceae</taxon>
        <taxon>Hyalangium</taxon>
    </lineage>
</organism>
<dbReference type="Pfam" id="PF01345">
    <property type="entry name" value="DUF11"/>
    <property type="match status" value="2"/>
</dbReference>
<evidence type="ECO:0000313" key="6">
    <source>
        <dbReference type="EMBL" id="MDY7231400.1"/>
    </source>
</evidence>
<feature type="region of interest" description="Disordered" evidence="4">
    <location>
        <begin position="3406"/>
        <end position="3536"/>
    </location>
</feature>
<feature type="region of interest" description="Disordered" evidence="4">
    <location>
        <begin position="781"/>
        <end position="803"/>
    </location>
</feature>
<dbReference type="PROSITE" id="PS51123">
    <property type="entry name" value="OMPA_2"/>
    <property type="match status" value="1"/>
</dbReference>